<organism evidence="1 2">
    <name type="scientific">Candidatus Obscuribacter phosphatis</name>
    <dbReference type="NCBI Taxonomy" id="1906157"/>
    <lineage>
        <taxon>Bacteria</taxon>
        <taxon>Bacillati</taxon>
        <taxon>Candidatus Melainabacteria</taxon>
        <taxon>Candidatus Obscuribacterales</taxon>
        <taxon>Candidatus Obscuribacteraceae</taxon>
        <taxon>Candidatus Obscuribacter</taxon>
    </lineage>
</organism>
<dbReference type="AlphaFoldDB" id="A0A8J7PAG3"/>
<reference evidence="1" key="1">
    <citation type="submission" date="2021-02" db="EMBL/GenBank/DDBJ databases">
        <title>Genome-Resolved Metagenomics of a Microbial Community Performing Photosynthetic Biological Nutrient Removal.</title>
        <authorList>
            <person name="Mcdaniel E.A."/>
        </authorList>
    </citation>
    <scope>NUCLEOTIDE SEQUENCE</scope>
    <source>
        <strain evidence="1">UWPOB_OBS1</strain>
    </source>
</reference>
<evidence type="ECO:0000313" key="2">
    <source>
        <dbReference type="Proteomes" id="UP000664277"/>
    </source>
</evidence>
<proteinExistence type="predicted"/>
<name>A0A8J7PAG3_9BACT</name>
<gene>
    <name evidence="1" type="ORF">J0M35_00800</name>
</gene>
<comment type="caution">
    <text evidence="1">The sequence shown here is derived from an EMBL/GenBank/DDBJ whole genome shotgun (WGS) entry which is preliminary data.</text>
</comment>
<protein>
    <recommendedName>
        <fullName evidence="3">IrrE N-terminal-like domain-containing protein</fullName>
    </recommendedName>
</protein>
<accession>A0A8J7PAG3</accession>
<dbReference type="Proteomes" id="UP000664277">
    <property type="component" value="Unassembled WGS sequence"/>
</dbReference>
<dbReference type="EMBL" id="JAFLCK010000001">
    <property type="protein sequence ID" value="MBN8658871.1"/>
    <property type="molecule type" value="Genomic_DNA"/>
</dbReference>
<evidence type="ECO:0000313" key="1">
    <source>
        <dbReference type="EMBL" id="MBN8658871.1"/>
    </source>
</evidence>
<sequence>MPRKTDSEQTKAKAKAVSTSLRNLRRQFGKRMVETLLKSPTLMEDIDKIREAGVRIRLVDGPCRAYYDRKKRTIYIGRWCPRNYKLISIAHEFVHALVKPTLDPIPGKTGRQEFIDRCLEEETEAIVHEIEIVKELIKAGTPVDPKELEWLKRYRRGGRKAIRKALEKTITSTTGEDYPEYYGSWYDEIVPPAQRLP</sequence>
<evidence type="ECO:0008006" key="3">
    <source>
        <dbReference type="Google" id="ProtNLM"/>
    </source>
</evidence>